<name>A0A926VGR2_9CYAN</name>
<feature type="domain" description="FAD-binding" evidence="1">
    <location>
        <begin position="4"/>
        <end position="296"/>
    </location>
</feature>
<dbReference type="Proteomes" id="UP000641646">
    <property type="component" value="Unassembled WGS sequence"/>
</dbReference>
<reference evidence="2" key="2">
    <citation type="submission" date="2020-08" db="EMBL/GenBank/DDBJ databases">
        <authorList>
            <person name="Chen M."/>
            <person name="Teng W."/>
            <person name="Zhao L."/>
            <person name="Hu C."/>
            <person name="Zhou Y."/>
            <person name="Han B."/>
            <person name="Song L."/>
            <person name="Shu W."/>
        </authorList>
    </citation>
    <scope>NUCLEOTIDE SEQUENCE</scope>
    <source>
        <strain evidence="2">FACHB-1375</strain>
    </source>
</reference>
<dbReference type="InterPro" id="IPR050407">
    <property type="entry name" value="Geranylgeranyl_reductase"/>
</dbReference>
<evidence type="ECO:0000313" key="2">
    <source>
        <dbReference type="EMBL" id="MBD2183595.1"/>
    </source>
</evidence>
<dbReference type="RefSeq" id="WP_190468234.1">
    <property type="nucleotide sequence ID" value="NZ_JACJPW010000059.1"/>
</dbReference>
<dbReference type="Gene3D" id="3.50.50.60">
    <property type="entry name" value="FAD/NAD(P)-binding domain"/>
    <property type="match status" value="1"/>
</dbReference>
<evidence type="ECO:0000313" key="3">
    <source>
        <dbReference type="Proteomes" id="UP000641646"/>
    </source>
</evidence>
<dbReference type="EMBL" id="JACJPW010000059">
    <property type="protein sequence ID" value="MBD2183595.1"/>
    <property type="molecule type" value="Genomic_DNA"/>
</dbReference>
<organism evidence="2 3">
    <name type="scientific">Aerosakkonema funiforme FACHB-1375</name>
    <dbReference type="NCBI Taxonomy" id="2949571"/>
    <lineage>
        <taxon>Bacteria</taxon>
        <taxon>Bacillati</taxon>
        <taxon>Cyanobacteriota</taxon>
        <taxon>Cyanophyceae</taxon>
        <taxon>Oscillatoriophycideae</taxon>
        <taxon>Aerosakkonematales</taxon>
        <taxon>Aerosakkonemataceae</taxon>
        <taxon>Aerosakkonema</taxon>
    </lineage>
</organism>
<dbReference type="AlphaFoldDB" id="A0A926VGR2"/>
<gene>
    <name evidence="2" type="ORF">H6G03_21460</name>
</gene>
<keyword evidence="3" id="KW-1185">Reference proteome</keyword>
<dbReference type="PANTHER" id="PTHR42685:SF22">
    <property type="entry name" value="CONDITIONED MEDIUM FACTOR RECEPTOR 1"/>
    <property type="match status" value="1"/>
</dbReference>
<accession>A0A926VGR2</accession>
<dbReference type="PANTHER" id="PTHR42685">
    <property type="entry name" value="GERANYLGERANYL DIPHOSPHATE REDUCTASE"/>
    <property type="match status" value="1"/>
</dbReference>
<evidence type="ECO:0000259" key="1">
    <source>
        <dbReference type="Pfam" id="PF01494"/>
    </source>
</evidence>
<reference evidence="2" key="1">
    <citation type="journal article" date="2015" name="ISME J.">
        <title>Draft Genome Sequence of Streptomyces incarnatus NRRL8089, which Produces the Nucleoside Antibiotic Sinefungin.</title>
        <authorList>
            <person name="Oshima K."/>
            <person name="Hattori M."/>
            <person name="Shimizu H."/>
            <person name="Fukuda K."/>
            <person name="Nemoto M."/>
            <person name="Inagaki K."/>
            <person name="Tamura T."/>
        </authorList>
    </citation>
    <scope>NUCLEOTIDE SEQUENCE</scope>
    <source>
        <strain evidence="2">FACHB-1375</strain>
    </source>
</reference>
<comment type="caution">
    <text evidence="2">The sequence shown here is derived from an EMBL/GenBank/DDBJ whole genome shotgun (WGS) entry which is preliminary data.</text>
</comment>
<dbReference type="GO" id="GO:0071949">
    <property type="term" value="F:FAD binding"/>
    <property type="evidence" value="ECO:0007669"/>
    <property type="project" value="InterPro"/>
</dbReference>
<sequence>MNSFDVVVVGGGPAGGHCARLLAKAGWRVLLVERHESFAKNIFSSAGTPLETLPKFGLPETVIGSFWQNLAIVTTNKHGLWSSDRPLGAVLDFAKLRDFLAEDAIAFGAQVWMGCRYVKHSSTDGAVLVELQFKSQTEKITVSTKVLVDATGPARAVIQPKSADRPDIISGTGIEYLIEVSDRDYAANAETLTFFLGYKWMPKGYSWIFPMSKNQLKVGAGILNLASDNIEKPQPLKYYIELIIKEYLQTQDYRLVDVHGSTLKYSRGLQDIYYEDNIIAIGDAVSTVNFLGGEGIRHALHGTEIAGDYIDRYLHKKITDFRGYRQAMYQTFYHTWKVSETLGIKKYLQDSDGSIDRTIDYLNLLTAEDLVAILFYYQFGKLSKVFWARLWLKWQSFWVRG</sequence>
<dbReference type="InterPro" id="IPR002938">
    <property type="entry name" value="FAD-bd"/>
</dbReference>
<proteinExistence type="predicted"/>
<dbReference type="Pfam" id="PF01494">
    <property type="entry name" value="FAD_binding_3"/>
    <property type="match status" value="1"/>
</dbReference>
<dbReference type="SUPFAM" id="SSF51905">
    <property type="entry name" value="FAD/NAD(P)-binding domain"/>
    <property type="match status" value="1"/>
</dbReference>
<dbReference type="InterPro" id="IPR036188">
    <property type="entry name" value="FAD/NAD-bd_sf"/>
</dbReference>
<protein>
    <submittedName>
        <fullName evidence="2">NAD(P)/FAD-dependent oxidoreductase</fullName>
    </submittedName>
</protein>